<keyword evidence="2" id="KW-1185">Reference proteome</keyword>
<comment type="caution">
    <text evidence="1">The sequence shown here is derived from an EMBL/GenBank/DDBJ whole genome shotgun (WGS) entry which is preliminary data.</text>
</comment>
<feature type="non-terminal residue" evidence="1">
    <location>
        <position position="144"/>
    </location>
</feature>
<proteinExistence type="predicted"/>
<dbReference type="AlphaFoldDB" id="A0A3M6TNR1"/>
<accession>A0A3M6TNR1</accession>
<dbReference type="EMBL" id="RCHS01003247">
    <property type="protein sequence ID" value="RMX43020.1"/>
    <property type="molecule type" value="Genomic_DNA"/>
</dbReference>
<organism evidence="1 2">
    <name type="scientific">Pocillopora damicornis</name>
    <name type="common">Cauliflower coral</name>
    <name type="synonym">Millepora damicornis</name>
    <dbReference type="NCBI Taxonomy" id="46731"/>
    <lineage>
        <taxon>Eukaryota</taxon>
        <taxon>Metazoa</taxon>
        <taxon>Cnidaria</taxon>
        <taxon>Anthozoa</taxon>
        <taxon>Hexacorallia</taxon>
        <taxon>Scleractinia</taxon>
        <taxon>Astrocoeniina</taxon>
        <taxon>Pocilloporidae</taxon>
        <taxon>Pocillopora</taxon>
    </lineage>
</organism>
<dbReference type="Proteomes" id="UP000275408">
    <property type="component" value="Unassembled WGS sequence"/>
</dbReference>
<gene>
    <name evidence="1" type="ORF">pdam_00001815</name>
</gene>
<evidence type="ECO:0000313" key="2">
    <source>
        <dbReference type="Proteomes" id="UP000275408"/>
    </source>
</evidence>
<name>A0A3M6TNR1_POCDA</name>
<evidence type="ECO:0000313" key="1">
    <source>
        <dbReference type="EMBL" id="RMX43020.1"/>
    </source>
</evidence>
<reference evidence="1 2" key="1">
    <citation type="journal article" date="2018" name="Sci. Rep.">
        <title>Comparative analysis of the Pocillopora damicornis genome highlights role of immune system in coral evolution.</title>
        <authorList>
            <person name="Cunning R."/>
            <person name="Bay R.A."/>
            <person name="Gillette P."/>
            <person name="Baker A.C."/>
            <person name="Traylor-Knowles N."/>
        </authorList>
    </citation>
    <scope>NUCLEOTIDE SEQUENCE [LARGE SCALE GENOMIC DNA]</scope>
    <source>
        <strain evidence="1">RSMAS</strain>
        <tissue evidence="1">Whole animal</tissue>
    </source>
</reference>
<feature type="non-terminal residue" evidence="1">
    <location>
        <position position="1"/>
    </location>
</feature>
<protein>
    <submittedName>
        <fullName evidence="1">Uncharacterized protein</fullName>
    </submittedName>
</protein>
<sequence length="144" mass="15790">GLWRLCNEHLSNGGEPEAVFVSEIVTGTTTMAFKERIVAESSETRSRRGKRLTTTTSTSTMAYHQEAESIPNGLPAGRTVWVLCGLTMSGNNRPRCLTHSTPTDKRLNSGSTDWHHGNLYICGQPITVIVSRSVVALLVYVTKK</sequence>